<organism evidence="1 2">
    <name type="scientific">Marinomonas piezotolerans</name>
    <dbReference type="NCBI Taxonomy" id="2213058"/>
    <lineage>
        <taxon>Bacteria</taxon>
        <taxon>Pseudomonadati</taxon>
        <taxon>Pseudomonadota</taxon>
        <taxon>Gammaproteobacteria</taxon>
        <taxon>Oceanospirillales</taxon>
        <taxon>Oceanospirillaceae</taxon>
        <taxon>Marinomonas</taxon>
    </lineage>
</organism>
<dbReference type="EMBL" id="QKRA01000001">
    <property type="protein sequence ID" value="RDL45996.1"/>
    <property type="molecule type" value="Genomic_DNA"/>
</dbReference>
<dbReference type="AlphaFoldDB" id="A0A370UDZ3"/>
<name>A0A370UDZ3_9GAMM</name>
<evidence type="ECO:0000313" key="2">
    <source>
        <dbReference type="Proteomes" id="UP000254326"/>
    </source>
</evidence>
<reference evidence="1 2" key="1">
    <citation type="submission" date="2018-06" db="EMBL/GenBank/DDBJ databases">
        <title>Marinomonas sp. YLB-05 draft genome sequence.</title>
        <authorList>
            <person name="Yu L."/>
            <person name="Tang X."/>
        </authorList>
    </citation>
    <scope>NUCLEOTIDE SEQUENCE [LARGE SCALE GENOMIC DNA]</scope>
    <source>
        <strain evidence="1 2">YLB-05</strain>
    </source>
</reference>
<dbReference type="Proteomes" id="UP000254326">
    <property type="component" value="Unassembled WGS sequence"/>
</dbReference>
<dbReference type="PROSITE" id="PS51257">
    <property type="entry name" value="PROKAR_LIPOPROTEIN"/>
    <property type="match status" value="1"/>
</dbReference>
<dbReference type="RefSeq" id="WP_115466582.1">
    <property type="nucleotide sequence ID" value="NZ_QKRA01000001.1"/>
</dbReference>
<evidence type="ECO:0000313" key="1">
    <source>
        <dbReference type="EMBL" id="RDL45996.1"/>
    </source>
</evidence>
<dbReference type="OrthoDB" id="6315425at2"/>
<gene>
    <name evidence="1" type="ORF">DN730_02850</name>
</gene>
<comment type="caution">
    <text evidence="1">The sequence shown here is derived from an EMBL/GenBank/DDBJ whole genome shotgun (WGS) entry which is preliminary data.</text>
</comment>
<sequence length="669" mass="69429">MNIKNVVTPILITLPLLLAGCGGGSSESDDSSSELSITPSLGKVSNAEVILFQSDGSTQLARGELADDGTIKISYSGSYSGPIIVAVKGDSDAVYFDEASNTTVSFGAGKLLRAIVPSGTKTTGVTPLTEVAYQLSLNNSIALTDQSVDQLNERVRKALAPEILSIIEPPTLFDDKITAGDLKNTDAGRYALRLAALAQLGASNASPALSIAEQLAQDMADGVIDGKSSDNAISGLLYDSNTLASTLDSHLTTFATKYGAADLKSALSGYAAITKTVDVKDLLKQGAGNSSLPSFVSGKIVTMEYNSAATGSPYANGDKVLFSFSSSGSLMLTDQYTLVAKSFTVRGNEYVWSDATNNLEYALSVSNNAINEVNVFGSGTKPFYGQFTLVKQASDPVTLDLTGDGAALAGGSGATGTANKTTYTYTGHPVAGSPLYSSVPTTKTGFFTAYDGTNALTKWTIYGFPTTLGTYQCGGGGTAPFISLTLSGVPYLSASCKIEVTSVSTTEVEGRFAVALEGSNKTSFSTVSDGYFRYKVPETPAGNGLGQGELGYSMDVNGKNVTVNNVPALDGADRQVADYLTLGDTPTFQINMIPEGKSGSYTCGQGPNAYRRVAMSYQGHSSNNSGSCTVDVVYANGVYSGTYSGTLYSNTGDKMVITNGVLRNDGSSL</sequence>
<proteinExistence type="predicted"/>
<protein>
    <submittedName>
        <fullName evidence="1">Uncharacterized protein</fullName>
    </submittedName>
</protein>
<accession>A0A370UDZ3</accession>
<keyword evidence="2" id="KW-1185">Reference proteome</keyword>